<dbReference type="GO" id="GO:0005737">
    <property type="term" value="C:cytoplasm"/>
    <property type="evidence" value="ECO:0007669"/>
    <property type="project" value="TreeGrafter"/>
</dbReference>
<dbReference type="AlphaFoldDB" id="A0A8J2NWJ1"/>
<feature type="domain" description="PX" evidence="3">
    <location>
        <begin position="8"/>
        <end position="121"/>
    </location>
</feature>
<dbReference type="PANTHER" id="PTHR15454">
    <property type="entry name" value="NISCHARIN RELATED"/>
    <property type="match status" value="1"/>
</dbReference>
<reference evidence="4" key="1">
    <citation type="submission" date="2021-06" db="EMBL/GenBank/DDBJ databases">
        <authorList>
            <person name="Hodson N. C."/>
            <person name="Mongue J. A."/>
            <person name="Jaron S. K."/>
        </authorList>
    </citation>
    <scope>NUCLEOTIDE SEQUENCE</scope>
</reference>
<evidence type="ECO:0000259" key="3">
    <source>
        <dbReference type="PROSITE" id="PS50195"/>
    </source>
</evidence>
<protein>
    <recommendedName>
        <fullName evidence="3">PX domain-containing protein</fullName>
    </recommendedName>
</protein>
<proteinExistence type="predicted"/>
<gene>
    <name evidence="4" type="ORF">AFUS01_LOCUS11798</name>
</gene>
<dbReference type="Pfam" id="PF00787">
    <property type="entry name" value="PX"/>
    <property type="match status" value="1"/>
</dbReference>
<keyword evidence="1" id="KW-0433">Leucine-rich repeat</keyword>
<dbReference type="InterPro" id="IPR001683">
    <property type="entry name" value="PX_dom"/>
</dbReference>
<comment type="caution">
    <text evidence="4">The sequence shown here is derived from an EMBL/GenBank/DDBJ whole genome shotgun (WGS) entry which is preliminary data.</text>
</comment>
<accession>A0A8J2NWJ1</accession>
<evidence type="ECO:0000313" key="4">
    <source>
        <dbReference type="EMBL" id="CAG7722674.1"/>
    </source>
</evidence>
<dbReference type="Proteomes" id="UP000708208">
    <property type="component" value="Unassembled WGS sequence"/>
</dbReference>
<name>A0A8J2NWJ1_9HEXA</name>
<keyword evidence="2" id="KW-0677">Repeat</keyword>
<dbReference type="Pfam" id="PF13855">
    <property type="entry name" value="LRR_8"/>
    <property type="match status" value="1"/>
</dbReference>
<dbReference type="EMBL" id="CAJVCH010091498">
    <property type="protein sequence ID" value="CAG7722674.1"/>
    <property type="molecule type" value="Genomic_DNA"/>
</dbReference>
<dbReference type="GO" id="GO:0035091">
    <property type="term" value="F:phosphatidylinositol binding"/>
    <property type="evidence" value="ECO:0007669"/>
    <property type="project" value="InterPro"/>
</dbReference>
<dbReference type="PROSITE" id="PS50195">
    <property type="entry name" value="PX"/>
    <property type="match status" value="1"/>
</dbReference>
<evidence type="ECO:0000313" key="5">
    <source>
        <dbReference type="Proteomes" id="UP000708208"/>
    </source>
</evidence>
<dbReference type="SMART" id="SM00312">
    <property type="entry name" value="PX"/>
    <property type="match status" value="1"/>
</dbReference>
<evidence type="ECO:0000256" key="1">
    <source>
        <dbReference type="ARBA" id="ARBA00022614"/>
    </source>
</evidence>
<keyword evidence="5" id="KW-1185">Reference proteome</keyword>
<dbReference type="OrthoDB" id="430293at2759"/>
<sequence length="460" mass="52865">MACILYDTLSAHISGLVTDIHNTKDNAIWYKIQVEVKAVCWFVERRYSDFEALHKKLVDSQGIPRENLVLPPKKLIGNKEPQFIEKRREHLDIYLKNLMQLLGKNPPEDLAHFLCLFDYEIIYMLRKLAVDIFEKGDQVIQSGAPYVMSPYQIYAINERMKMPIPPLNSDDKRHDFSHIIDFCTRLKNLEIIGSNIPLGKSTIIANQYSMDLSPFKSLTELTLKIVNVGKLSQVGPVRHTVEKISIHNSHLDSLSELLLCDTLYKAFDDAGSVHVWPCVKWLNISNNVIKNVSDIGNLVPTLRHIDLSYNQLCTVFNVTSLPYLETISYAGNVISYVTNLHLRFGNIKSLDLSQNQIEHLDAFFKLYSLVELNLSCNRIACVEQVRHLSDLPCLEVLILTGNPVASSVDYRVRSLSYFGPRANDDKTWDIHGYKYHRIAPAVTQHRRIIFLYFQSTEWRT</sequence>
<evidence type="ECO:0000256" key="2">
    <source>
        <dbReference type="ARBA" id="ARBA00022737"/>
    </source>
</evidence>
<dbReference type="InterPro" id="IPR001611">
    <property type="entry name" value="Leu-rich_rpt"/>
</dbReference>
<dbReference type="PROSITE" id="PS51450">
    <property type="entry name" value="LRR"/>
    <property type="match status" value="3"/>
</dbReference>
<organism evidence="4 5">
    <name type="scientific">Allacma fusca</name>
    <dbReference type="NCBI Taxonomy" id="39272"/>
    <lineage>
        <taxon>Eukaryota</taxon>
        <taxon>Metazoa</taxon>
        <taxon>Ecdysozoa</taxon>
        <taxon>Arthropoda</taxon>
        <taxon>Hexapoda</taxon>
        <taxon>Collembola</taxon>
        <taxon>Symphypleona</taxon>
        <taxon>Sminthuridae</taxon>
        <taxon>Allacma</taxon>
    </lineage>
</organism>
<dbReference type="PANTHER" id="PTHR15454:SF35">
    <property type="entry name" value="NISCHARIN"/>
    <property type="match status" value="1"/>
</dbReference>